<organism evidence="2 3">
    <name type="scientific">Bacillus salipaludis</name>
    <dbReference type="NCBI Taxonomy" id="2547811"/>
    <lineage>
        <taxon>Bacteria</taxon>
        <taxon>Bacillati</taxon>
        <taxon>Bacillota</taxon>
        <taxon>Bacilli</taxon>
        <taxon>Bacillales</taxon>
        <taxon>Bacillaceae</taxon>
        <taxon>Bacillus</taxon>
    </lineage>
</organism>
<dbReference type="RefSeq" id="WP_406578741.1">
    <property type="nucleotide sequence ID" value="NZ_JBJHQH010000001.1"/>
</dbReference>
<comment type="caution">
    <text evidence="2">The sequence shown here is derived from an EMBL/GenBank/DDBJ whole genome shotgun (WGS) entry which is preliminary data.</text>
</comment>
<feature type="region of interest" description="Disordered" evidence="1">
    <location>
        <begin position="182"/>
        <end position="213"/>
    </location>
</feature>
<name>A0ABW8R9A1_9BACI</name>
<reference evidence="2 3" key="1">
    <citation type="submission" date="2024-11" db="EMBL/GenBank/DDBJ databases">
        <authorList>
            <person name="Lucas J.A."/>
        </authorList>
    </citation>
    <scope>NUCLEOTIDE SEQUENCE [LARGE SCALE GENOMIC DNA]</scope>
    <source>
        <strain evidence="2 3">Z 5.4</strain>
    </source>
</reference>
<dbReference type="PROSITE" id="PS51257">
    <property type="entry name" value="PROKAR_LIPOPROTEIN"/>
    <property type="match status" value="1"/>
</dbReference>
<accession>A0ABW8R9A1</accession>
<evidence type="ECO:0000313" key="3">
    <source>
        <dbReference type="Proteomes" id="UP001623041"/>
    </source>
</evidence>
<feature type="compositionally biased region" description="Polar residues" evidence="1">
    <location>
        <begin position="182"/>
        <end position="197"/>
    </location>
</feature>
<sequence>MKKLIIIAGLCTITALTGCTKDTASNDIYDESGNTINVNNKRHELYNEGASRGVRNVSNNYGFVRHQKSPVMNDNKGNNHYAALDREQVANIISKQSTSIPNVNDVATLVTDQEVLIAYSTDSKDRNLTADQVKQTAMSVVPRYYHVYITDNKVLMRDVENLANTDSTSRNARNLVNGLITQMKKSPQGTRMNSNEDANGLTPDDHSKNRTNR</sequence>
<evidence type="ECO:0000256" key="1">
    <source>
        <dbReference type="SAM" id="MobiDB-lite"/>
    </source>
</evidence>
<dbReference type="InterPro" id="IPR019076">
    <property type="entry name" value="Spore_lipoprot_YhcN/YlaJ-like"/>
</dbReference>
<evidence type="ECO:0000313" key="2">
    <source>
        <dbReference type="EMBL" id="MFK9090026.1"/>
    </source>
</evidence>
<dbReference type="Proteomes" id="UP001623041">
    <property type="component" value="Unassembled WGS sequence"/>
</dbReference>
<proteinExistence type="predicted"/>
<keyword evidence="2" id="KW-0449">Lipoprotein</keyword>
<dbReference type="EMBL" id="JBJHQH010000001">
    <property type="protein sequence ID" value="MFK9090026.1"/>
    <property type="molecule type" value="Genomic_DNA"/>
</dbReference>
<keyword evidence="3" id="KW-1185">Reference proteome</keyword>
<protein>
    <submittedName>
        <fullName evidence="2">YhcN/YlaJ family sporulation lipoprotein</fullName>
    </submittedName>
</protein>
<feature type="compositionally biased region" description="Basic and acidic residues" evidence="1">
    <location>
        <begin position="203"/>
        <end position="213"/>
    </location>
</feature>
<dbReference type="Pfam" id="PF09580">
    <property type="entry name" value="Spore_YhcN_YlaJ"/>
    <property type="match status" value="1"/>
</dbReference>
<gene>
    <name evidence="2" type="ORF">ACJEBI_00835</name>
</gene>